<sequence>MLTPQKIQADVHEHHQEIIGILKANPWLAPTLTALHMIPVTVAIYGCYKTRALNKQLKIEREKTKRQALKHLKKVQPINTDDHTHCCPKPLPVLVKQFLQQHRH</sequence>
<reference evidence="2 3" key="1">
    <citation type="submission" date="2024-09" db="EMBL/GenBank/DDBJ databases">
        <authorList>
            <person name="Sun Q."/>
            <person name="Mori K."/>
        </authorList>
    </citation>
    <scope>NUCLEOTIDE SEQUENCE [LARGE SCALE GENOMIC DNA]</scope>
    <source>
        <strain evidence="2 3">TBRC 4576</strain>
    </source>
</reference>
<keyword evidence="3" id="KW-1185">Reference proteome</keyword>
<protein>
    <submittedName>
        <fullName evidence="2">Transposase</fullName>
    </submittedName>
</protein>
<dbReference type="EMBL" id="JBHLZY010000006">
    <property type="protein sequence ID" value="MFB9768889.1"/>
    <property type="molecule type" value="Genomic_DNA"/>
</dbReference>
<evidence type="ECO:0000313" key="3">
    <source>
        <dbReference type="Proteomes" id="UP001589691"/>
    </source>
</evidence>
<keyword evidence="1" id="KW-0812">Transmembrane</keyword>
<keyword evidence="1" id="KW-0472">Membrane</keyword>
<name>A0ABV5WRW1_9LACO</name>
<proteinExistence type="predicted"/>
<dbReference type="Proteomes" id="UP001589691">
    <property type="component" value="Unassembled WGS sequence"/>
</dbReference>
<gene>
    <name evidence="2" type="ORF">ACFFLI_03255</name>
</gene>
<evidence type="ECO:0000313" key="2">
    <source>
        <dbReference type="EMBL" id="MFB9768889.1"/>
    </source>
</evidence>
<dbReference type="RefSeq" id="WP_137643557.1">
    <property type="nucleotide sequence ID" value="NZ_BJEA01000020.1"/>
</dbReference>
<evidence type="ECO:0000256" key="1">
    <source>
        <dbReference type="SAM" id="Phobius"/>
    </source>
</evidence>
<accession>A0ABV5WRW1</accession>
<organism evidence="2 3">
    <name type="scientific">Lactiplantibacillus modestisalitolerans</name>
    <dbReference type="NCBI Taxonomy" id="1457219"/>
    <lineage>
        <taxon>Bacteria</taxon>
        <taxon>Bacillati</taxon>
        <taxon>Bacillota</taxon>
        <taxon>Bacilli</taxon>
        <taxon>Lactobacillales</taxon>
        <taxon>Lactobacillaceae</taxon>
        <taxon>Lactiplantibacillus</taxon>
    </lineage>
</organism>
<keyword evidence="1" id="KW-1133">Transmembrane helix</keyword>
<feature type="transmembrane region" description="Helical" evidence="1">
    <location>
        <begin position="27"/>
        <end position="48"/>
    </location>
</feature>
<comment type="caution">
    <text evidence="2">The sequence shown here is derived from an EMBL/GenBank/DDBJ whole genome shotgun (WGS) entry which is preliminary data.</text>
</comment>